<gene>
    <name evidence="8" type="primary">TPHA0M00950</name>
    <name evidence="8" type="ordered locus">TPHA_0M00950</name>
</gene>
<dbReference type="Gene3D" id="1.10.10.60">
    <property type="entry name" value="Homeodomain-like"/>
    <property type="match status" value="2"/>
</dbReference>
<proteinExistence type="predicted"/>
<evidence type="ECO:0008006" key="10">
    <source>
        <dbReference type="Google" id="ProtNLM"/>
    </source>
</evidence>
<dbReference type="InterPro" id="IPR017930">
    <property type="entry name" value="Myb_dom"/>
</dbReference>
<dbReference type="GeneID" id="11532007"/>
<dbReference type="GO" id="GO:0000785">
    <property type="term" value="C:chromatin"/>
    <property type="evidence" value="ECO:0007669"/>
    <property type="project" value="UniProtKB-ARBA"/>
</dbReference>
<feature type="region of interest" description="Disordered" evidence="5">
    <location>
        <begin position="62"/>
        <end position="108"/>
    </location>
</feature>
<feature type="compositionally biased region" description="Basic and acidic residues" evidence="5">
    <location>
        <begin position="210"/>
        <end position="223"/>
    </location>
</feature>
<dbReference type="Pfam" id="PF21559">
    <property type="entry name" value="Reb1_MybAD"/>
    <property type="match status" value="1"/>
</dbReference>
<dbReference type="PROSITE" id="PS51294">
    <property type="entry name" value="HTH_MYB"/>
    <property type="match status" value="2"/>
</dbReference>
<organism evidence="8 9">
    <name type="scientific">Tetrapisispora phaffii (strain ATCC 24235 / CBS 4417 / NBRC 1672 / NRRL Y-8282 / UCD 70-5)</name>
    <name type="common">Yeast</name>
    <name type="synonym">Fabospora phaffii</name>
    <dbReference type="NCBI Taxonomy" id="1071381"/>
    <lineage>
        <taxon>Eukaryota</taxon>
        <taxon>Fungi</taxon>
        <taxon>Dikarya</taxon>
        <taxon>Ascomycota</taxon>
        <taxon>Saccharomycotina</taxon>
        <taxon>Saccharomycetes</taxon>
        <taxon>Saccharomycetales</taxon>
        <taxon>Saccharomycetaceae</taxon>
        <taxon>Tetrapisispora</taxon>
    </lineage>
</organism>
<dbReference type="GO" id="GO:0003700">
    <property type="term" value="F:DNA-binding transcription factor activity"/>
    <property type="evidence" value="ECO:0007669"/>
    <property type="project" value="TreeGrafter"/>
</dbReference>
<dbReference type="InterPro" id="IPR009057">
    <property type="entry name" value="Homeodomain-like_sf"/>
</dbReference>
<sequence length="663" mass="75490">MNQVDAVRKNDGDGIKNDTELKNDGSHSPSANDVQSQEDNVDAAANNLSDVDWFLKNEALKYGNGKEDIESGNKNDDSTKNNDNTNDNGSSSTTNNNGNNNNNNNTIKDSIARAAVAIATAFGSDNDRKKDKHSDRDKKNLRNQRKSKKSSKRDLDHDSEIAEGSSEDEDEKVRKKLKSIRNEELSNQLKDDQDSMVVDPELATLDEVDESNKDELKLNEKDSAATNSDVELNSINANENLVRKAIIESDSISQNPDFQQYLNTDGGDHDNHKNKKLDLEAAAVYAHAQIASLEAEHKDIKNNKSNKESKQEYREVLPKDGESADYDLMGDMSELINSAAAKASETIPASSQTSGKSFDSSEESALEQFVDEYQKIKGMTRRDVCERIWSNERRKDDFWINICKVLPYRTRSSIYKHVRRKYHIFEQRGKWNAEEEKELAKLCVEKEGQWSEIGKALGRMPEDCRDRWRNYVKCGPNRSSHKWSAAEETQLKEVIEAILNDNNLQNEKYIQEQSDQARDRGVSGDALENLIKSYRSQLESKPFKDIINWTIVSEKMGGTRSRIQCRYKWNKLMRKEALEKVDSMSGSDKKWILQKLADLGFTEDSQVDWEELAALKPDLNLNGSEVKLSYEKMRSKIKNIKDKTINDISKELLVNFEDHFANK</sequence>
<feature type="domain" description="Myb-like" evidence="6">
    <location>
        <begin position="475"/>
        <end position="573"/>
    </location>
</feature>
<dbReference type="PANTHER" id="PTHR46380">
    <property type="entry name" value="CYCLIN-D-BINDING MYB-LIKE TRANSCRIPTION FACTOR 1"/>
    <property type="match status" value="1"/>
</dbReference>
<dbReference type="GO" id="GO:0006353">
    <property type="term" value="P:DNA-templated transcription termination"/>
    <property type="evidence" value="ECO:0007669"/>
    <property type="project" value="UniProtKB-ARBA"/>
</dbReference>
<dbReference type="AlphaFoldDB" id="G8C0F5"/>
<feature type="region of interest" description="Disordered" evidence="5">
    <location>
        <begin position="1"/>
        <end position="45"/>
    </location>
</feature>
<dbReference type="SMART" id="SM00717">
    <property type="entry name" value="SANT"/>
    <property type="match status" value="4"/>
</dbReference>
<dbReference type="InterPro" id="IPR051651">
    <property type="entry name" value="DMTF1_DNA-bind_reg"/>
</dbReference>
<feature type="domain" description="Myb-like" evidence="6">
    <location>
        <begin position="427"/>
        <end position="472"/>
    </location>
</feature>
<evidence type="ECO:0000313" key="9">
    <source>
        <dbReference type="Proteomes" id="UP000005666"/>
    </source>
</evidence>
<dbReference type="FunFam" id="1.10.10.60:FF:000387">
    <property type="entry name" value="Replication termination factor 1"/>
    <property type="match status" value="1"/>
</dbReference>
<keyword evidence="2" id="KW-0677">Repeat</keyword>
<keyword evidence="3" id="KW-0238">DNA-binding</keyword>
<evidence type="ECO:0000256" key="2">
    <source>
        <dbReference type="ARBA" id="ARBA00022737"/>
    </source>
</evidence>
<dbReference type="OrthoDB" id="39591at2759"/>
<dbReference type="EMBL" id="HE612868">
    <property type="protein sequence ID" value="CCE65670.1"/>
    <property type="molecule type" value="Genomic_DNA"/>
</dbReference>
<comment type="subcellular location">
    <subcellularLocation>
        <location evidence="1">Nucleus</location>
    </subcellularLocation>
</comment>
<feature type="domain" description="HTH myb-type" evidence="7">
    <location>
        <begin position="423"/>
        <end position="476"/>
    </location>
</feature>
<feature type="compositionally biased region" description="Basic and acidic residues" evidence="5">
    <location>
        <begin position="62"/>
        <end position="80"/>
    </location>
</feature>
<reference evidence="8 9" key="1">
    <citation type="journal article" date="2011" name="Proc. Natl. Acad. Sci. U.S.A.">
        <title>Evolutionary erosion of yeast sex chromosomes by mating-type switching accidents.</title>
        <authorList>
            <person name="Gordon J.L."/>
            <person name="Armisen D."/>
            <person name="Proux-Wera E."/>
            <person name="Oheigeartaigh S.S."/>
            <person name="Byrne K.P."/>
            <person name="Wolfe K.H."/>
        </authorList>
    </citation>
    <scope>NUCLEOTIDE SEQUENCE [LARGE SCALE GENOMIC DNA]</scope>
    <source>
        <strain evidence="9">ATCC 24235 / CBS 4417 / NBRC 1672 / NRRL Y-8282 / UCD 70-5</strain>
    </source>
</reference>
<protein>
    <recommendedName>
        <fullName evidence="10">DNA-binding protein REB1</fullName>
    </recommendedName>
</protein>
<dbReference type="HOGENOM" id="CLU_016706_0_0_1"/>
<evidence type="ECO:0000256" key="5">
    <source>
        <dbReference type="SAM" id="MobiDB-lite"/>
    </source>
</evidence>
<dbReference type="RefSeq" id="XP_003688104.1">
    <property type="nucleotide sequence ID" value="XM_003688056.1"/>
</dbReference>
<feature type="compositionally biased region" description="Basic residues" evidence="5">
    <location>
        <begin position="141"/>
        <end position="151"/>
    </location>
</feature>
<feature type="region of interest" description="Disordered" evidence="5">
    <location>
        <begin position="120"/>
        <end position="226"/>
    </location>
</feature>
<dbReference type="KEGG" id="tpf:TPHA_0M00950"/>
<feature type="domain" description="HTH myb-type" evidence="7">
    <location>
        <begin position="548"/>
        <end position="577"/>
    </location>
</feature>
<keyword evidence="4" id="KW-0539">Nucleus</keyword>
<evidence type="ECO:0000256" key="4">
    <source>
        <dbReference type="ARBA" id="ARBA00023242"/>
    </source>
</evidence>
<evidence type="ECO:0000256" key="3">
    <source>
        <dbReference type="ARBA" id="ARBA00023125"/>
    </source>
</evidence>
<evidence type="ECO:0000256" key="1">
    <source>
        <dbReference type="ARBA" id="ARBA00004123"/>
    </source>
</evidence>
<feature type="compositionally biased region" description="Basic and acidic residues" evidence="5">
    <location>
        <begin position="125"/>
        <end position="140"/>
    </location>
</feature>
<keyword evidence="9" id="KW-1185">Reference proteome</keyword>
<evidence type="ECO:0000259" key="6">
    <source>
        <dbReference type="PROSITE" id="PS50090"/>
    </source>
</evidence>
<feature type="compositionally biased region" description="Basic and acidic residues" evidence="5">
    <location>
        <begin position="180"/>
        <end position="193"/>
    </location>
</feature>
<accession>G8C0F5</accession>
<evidence type="ECO:0000313" key="8">
    <source>
        <dbReference type="EMBL" id="CCE65670.1"/>
    </source>
</evidence>
<dbReference type="eggNOG" id="KOG0051">
    <property type="taxonomic scope" value="Eukaryota"/>
</dbReference>
<dbReference type="STRING" id="1071381.G8C0F5"/>
<dbReference type="Proteomes" id="UP000005666">
    <property type="component" value="Chromosome 13"/>
</dbReference>
<dbReference type="Pfam" id="PF13921">
    <property type="entry name" value="Myb_DNA-bind_6"/>
    <property type="match status" value="1"/>
</dbReference>
<feature type="compositionally biased region" description="Basic and acidic residues" evidence="5">
    <location>
        <begin position="1"/>
        <end position="25"/>
    </location>
</feature>
<dbReference type="PANTHER" id="PTHR46380:SF2">
    <property type="entry name" value="CYCLIN-D-BINDING MYB-LIKE TRANSCRIPTION FACTOR 1"/>
    <property type="match status" value="1"/>
</dbReference>
<dbReference type="CDD" id="cd00167">
    <property type="entry name" value="SANT"/>
    <property type="match status" value="1"/>
</dbReference>
<feature type="compositionally biased region" description="Polar residues" evidence="5">
    <location>
        <begin position="26"/>
        <end position="38"/>
    </location>
</feature>
<name>G8C0F5_TETPH</name>
<dbReference type="InterPro" id="IPR001005">
    <property type="entry name" value="SANT/Myb"/>
</dbReference>
<evidence type="ECO:0000259" key="7">
    <source>
        <dbReference type="PROSITE" id="PS51294"/>
    </source>
</evidence>
<dbReference type="InterPro" id="IPR049260">
    <property type="entry name" value="REB1_MybAD"/>
</dbReference>
<dbReference type="GO" id="GO:0000976">
    <property type="term" value="F:transcription cis-regulatory region binding"/>
    <property type="evidence" value="ECO:0007669"/>
    <property type="project" value="TreeGrafter"/>
</dbReference>
<dbReference type="OMA" id="HVRRKYH"/>
<dbReference type="PROSITE" id="PS50090">
    <property type="entry name" value="MYB_LIKE"/>
    <property type="match status" value="2"/>
</dbReference>
<feature type="compositionally biased region" description="Low complexity" evidence="5">
    <location>
        <begin position="81"/>
        <end position="108"/>
    </location>
</feature>
<dbReference type="SUPFAM" id="SSF46689">
    <property type="entry name" value="Homeodomain-like"/>
    <property type="match status" value="2"/>
</dbReference>
<dbReference type="GO" id="GO:0031981">
    <property type="term" value="C:nuclear lumen"/>
    <property type="evidence" value="ECO:0007669"/>
    <property type="project" value="UniProtKB-ARBA"/>
</dbReference>